<evidence type="ECO:0000313" key="2">
    <source>
        <dbReference type="Proteomes" id="UP000198654"/>
    </source>
</evidence>
<reference evidence="1 2" key="1">
    <citation type="submission" date="2016-10" db="EMBL/GenBank/DDBJ databases">
        <authorList>
            <person name="de Groot N.N."/>
        </authorList>
    </citation>
    <scope>NUCLEOTIDE SEQUENCE [LARGE SCALE GENOMIC DNA]</scope>
    <source>
        <strain evidence="1 2">DSM 14789</strain>
    </source>
</reference>
<gene>
    <name evidence="1" type="ORF">SAMN05661010_03114</name>
</gene>
<dbReference type="Proteomes" id="UP000198654">
    <property type="component" value="Unassembled WGS sequence"/>
</dbReference>
<sequence>MQPILSLGDFFARSGAHTRFYTLGRQVTPCTAATLADFEAGEIAWPRPWLGRAQLACVFQLGDTDGDPLIWFLSLPLDEQGHLDPAPRDAFLRRLLETLGRSTHEAGDTAGSAGIDNLMKDNPLAFTPDMTQRAVLHARANADLERGASEHLEFAEGYLTGQLSDSTTSGQWQALGLQGLADFAIRHDTKQAGRLATQLPALPVEVVRALCHCLEHVEPAPALCQALTERGEQAVLRGDSETLCACVRAVGQGARDIVGPWYDTLLVDAPAHGPDLLAAIAARGWAQLEDAERLPRFLDALANDERTDFAIVVRDLALIPRLRLPLLMSLRQAAPDGAVGRCLADLAKPN</sequence>
<evidence type="ECO:0008006" key="3">
    <source>
        <dbReference type="Google" id="ProtNLM"/>
    </source>
</evidence>
<protein>
    <recommendedName>
        <fullName evidence="3">DUF3549 domain-containing protein</fullName>
    </recommendedName>
</protein>
<evidence type="ECO:0000313" key="1">
    <source>
        <dbReference type="EMBL" id="SDM01689.1"/>
    </source>
</evidence>
<name>A0A1G9PSI6_9GAMM</name>
<dbReference type="InterPro" id="IPR021936">
    <property type="entry name" value="DUF3549"/>
</dbReference>
<accession>A0A1G9PSI6</accession>
<dbReference type="OrthoDB" id="5597089at2"/>
<dbReference type="AlphaFoldDB" id="A0A1G9PSI6"/>
<dbReference type="RefSeq" id="WP_089730194.1">
    <property type="nucleotide sequence ID" value="NZ_FNGI01000010.1"/>
</dbReference>
<keyword evidence="2" id="KW-1185">Reference proteome</keyword>
<organism evidence="1 2">
    <name type="scientific">Modicisalibacter muralis</name>
    <dbReference type="NCBI Taxonomy" id="119000"/>
    <lineage>
        <taxon>Bacteria</taxon>
        <taxon>Pseudomonadati</taxon>
        <taxon>Pseudomonadota</taxon>
        <taxon>Gammaproteobacteria</taxon>
        <taxon>Oceanospirillales</taxon>
        <taxon>Halomonadaceae</taxon>
        <taxon>Modicisalibacter</taxon>
    </lineage>
</organism>
<dbReference type="STRING" id="119000.SAMN05661010_03114"/>
<dbReference type="Pfam" id="PF12069">
    <property type="entry name" value="DUF3549"/>
    <property type="match status" value="1"/>
</dbReference>
<proteinExistence type="predicted"/>
<dbReference type="EMBL" id="FNGI01000010">
    <property type="protein sequence ID" value="SDM01689.1"/>
    <property type="molecule type" value="Genomic_DNA"/>
</dbReference>